<evidence type="ECO:0000256" key="1">
    <source>
        <dbReference type="ARBA" id="ARBA00007100"/>
    </source>
</evidence>
<dbReference type="Proteomes" id="UP000240739">
    <property type="component" value="Unassembled WGS sequence"/>
</dbReference>
<comment type="caution">
    <text evidence="3">The sequence shown here is derived from an EMBL/GenBank/DDBJ whole genome shotgun (WGS) entry which is preliminary data.</text>
</comment>
<proteinExistence type="inferred from homology"/>
<organism evidence="3 4">
    <name type="scientific">Paraconexibacter algicola</name>
    <dbReference type="NCBI Taxonomy" id="2133960"/>
    <lineage>
        <taxon>Bacteria</taxon>
        <taxon>Bacillati</taxon>
        <taxon>Actinomycetota</taxon>
        <taxon>Thermoleophilia</taxon>
        <taxon>Solirubrobacterales</taxon>
        <taxon>Paraconexibacteraceae</taxon>
        <taxon>Paraconexibacter</taxon>
    </lineage>
</organism>
<comment type="similarity">
    <text evidence="1">Belongs to the UPF0162 family.</text>
</comment>
<sequence length="217" mass="23337">MLDPDRSSSPYAQLACGSCPALDEFLVAMVAEFRRIDRDAVLFALDRLALDAGLLEGLPPQEQLDALRTVLGDLEPIAADHVDAVALDRVLAFRQGHPTAIAALWLLVGRRTGVPLGALSAEGRPLVADARPGAGLVVDPAAGGRRVPLHELPDEARWRCPHQIAYGMLTALASGAMERGDLALAIRAAELRLDLPCDAESRRVLELEVSRLRARLH</sequence>
<evidence type="ECO:0000259" key="2">
    <source>
        <dbReference type="Pfam" id="PF13369"/>
    </source>
</evidence>
<evidence type="ECO:0000313" key="3">
    <source>
        <dbReference type="EMBL" id="PTL58782.1"/>
    </source>
</evidence>
<accession>A0A2T4UHR1</accession>
<name>A0A2T4UHR1_9ACTN</name>
<feature type="domain" description="Protein SirB1 N-terminal" evidence="2">
    <location>
        <begin position="45"/>
        <end position="152"/>
    </location>
</feature>
<dbReference type="RefSeq" id="WP_107567219.1">
    <property type="nucleotide sequence ID" value="NZ_PYYB01000001.1"/>
</dbReference>
<dbReference type="AlphaFoldDB" id="A0A2T4UHR1"/>
<protein>
    <recommendedName>
        <fullName evidence="2">Protein SirB1 N-terminal domain-containing protein</fullName>
    </recommendedName>
</protein>
<keyword evidence="4" id="KW-1185">Reference proteome</keyword>
<evidence type="ECO:0000313" key="4">
    <source>
        <dbReference type="Proteomes" id="UP000240739"/>
    </source>
</evidence>
<dbReference type="EMBL" id="PYYB01000001">
    <property type="protein sequence ID" value="PTL58782.1"/>
    <property type="molecule type" value="Genomic_DNA"/>
</dbReference>
<dbReference type="InterPro" id="IPR032698">
    <property type="entry name" value="SirB1_N"/>
</dbReference>
<dbReference type="Pfam" id="PF13369">
    <property type="entry name" value="Transglut_core2"/>
    <property type="match status" value="1"/>
</dbReference>
<reference evidence="3 4" key="1">
    <citation type="submission" date="2018-03" db="EMBL/GenBank/DDBJ databases">
        <title>Aquarubrobacter algicola gen. nov., sp. nov., a novel actinobacterium isolated from shallow eutrophic lake during the end of cyanobacterial harmful algal blooms.</title>
        <authorList>
            <person name="Chun S.J."/>
        </authorList>
    </citation>
    <scope>NUCLEOTIDE SEQUENCE [LARGE SCALE GENOMIC DNA]</scope>
    <source>
        <strain evidence="3 4">Seoho-28</strain>
    </source>
</reference>
<gene>
    <name evidence="3" type="ORF">C7Y72_03520</name>
</gene>